<dbReference type="GO" id="GO:0005634">
    <property type="term" value="C:nucleus"/>
    <property type="evidence" value="ECO:0007669"/>
    <property type="project" value="TreeGrafter"/>
</dbReference>
<feature type="region of interest" description="Disordered" evidence="6">
    <location>
        <begin position="762"/>
        <end position="813"/>
    </location>
</feature>
<feature type="compositionally biased region" description="Low complexity" evidence="6">
    <location>
        <begin position="363"/>
        <end position="377"/>
    </location>
</feature>
<feature type="domain" description="LIM zinc-binding" evidence="7">
    <location>
        <begin position="639"/>
        <end position="702"/>
    </location>
</feature>
<feature type="compositionally biased region" description="Basic and acidic residues" evidence="6">
    <location>
        <begin position="289"/>
        <end position="357"/>
    </location>
</feature>
<evidence type="ECO:0000256" key="2">
    <source>
        <dbReference type="ARBA" id="ARBA00022737"/>
    </source>
</evidence>
<feature type="compositionally biased region" description="Polar residues" evidence="6">
    <location>
        <begin position="378"/>
        <end position="396"/>
    </location>
</feature>
<keyword evidence="4 5" id="KW-0440">LIM domain</keyword>
<evidence type="ECO:0000256" key="6">
    <source>
        <dbReference type="SAM" id="MobiDB-lite"/>
    </source>
</evidence>
<protein>
    <recommendedName>
        <fullName evidence="7">LIM zinc-binding domain-containing protein</fullName>
    </recommendedName>
</protein>
<feature type="region of interest" description="Disordered" evidence="6">
    <location>
        <begin position="33"/>
        <end position="140"/>
    </location>
</feature>
<feature type="compositionally biased region" description="Low complexity" evidence="6">
    <location>
        <begin position="599"/>
        <end position="619"/>
    </location>
</feature>
<evidence type="ECO:0000256" key="3">
    <source>
        <dbReference type="ARBA" id="ARBA00022833"/>
    </source>
</evidence>
<sequence length="824" mass="89839">MPSVRSSGFLPALKCSTCGEEVEIALMGDHVCAPPKPAAPATIPEGSEPQNDQQGSPVSPKSLGSPIASKGGFFTRQKNGLPRIDAQAANRPFRPTLPANERSELFITTNNDAPQRPIRQDSLSPPPVPRRNDLGRMVDSPLLYNNENPYAYQADTPNGLQASSPPAASSLYPSPAFNNMYAPASPTVTGGKDVMRRMNAMAPGPFGVNPQPSPLASAFDRRPSGASGASPTSPDRQQLPAMGAQRPSTRDSTASKRRPSQSSIHSHRSRSIGSEGRRRMDDDIPEVPSIDHRLEEDRRRMEEERRQQEIEEERRRQSEYERGRQQMLQEEQKEQERLRSEERERGRQREREQELERQASMQRNASRSISSQSRRPSTANSRRGSNSPNDIRNGSPPTGPLPRPGGKPPIGLPRRPSDKNSPAMMHVRNKSSMASLNQGRPLQPLPSPKYPERSQSQGRTQSPRRPSITARPGTSAGGRPNDEPMPDFDRTQFPANLLPPSRAPQANAHLSLSASSDSSSLASRASTAPSDISTPSSEFMHKKKGSTDSIKDDIDKLMGDLKVAVEQNLAPTPRTPTFPVSPGPGKYQAYQAYNPKSPRPAATSRGPSPSPRPGAMARAFTTPNLGAAPPPKKAAAVKAPCRACNLPITGKGLTSSDGRLTGRYHKDCFVCQTCRNPFQSSTFYVYENLPYCARHYHTLNNSLCPTCDRGIEGPCLETEDGIRYHPTCFLCGDCGVGLGDEYWVVGKGAFCRQHAEMRTRQYRGPGGRGMRGRGGPMGPPGRGGYGPGRGGPGMLGPNGMNNGPNNFMAPPEKMERRRTRLMMM</sequence>
<feature type="compositionally biased region" description="Low complexity" evidence="6">
    <location>
        <begin position="224"/>
        <end position="234"/>
    </location>
</feature>
<dbReference type="Pfam" id="PF00412">
    <property type="entry name" value="LIM"/>
    <property type="match status" value="2"/>
</dbReference>
<proteinExistence type="predicted"/>
<feature type="compositionally biased region" description="Polar residues" evidence="6">
    <location>
        <begin position="430"/>
        <end position="440"/>
    </location>
</feature>
<feature type="compositionally biased region" description="Polar residues" evidence="6">
    <location>
        <begin position="453"/>
        <end position="464"/>
    </location>
</feature>
<evidence type="ECO:0000256" key="5">
    <source>
        <dbReference type="PROSITE-ProRule" id="PRU00125"/>
    </source>
</evidence>
<feature type="compositionally biased region" description="Low complexity" evidence="6">
    <location>
        <begin position="506"/>
        <end position="530"/>
    </location>
</feature>
<dbReference type="Proteomes" id="UP000275078">
    <property type="component" value="Unassembled WGS sequence"/>
</dbReference>
<feature type="compositionally biased region" description="Pro residues" evidence="6">
    <location>
        <begin position="397"/>
        <end position="411"/>
    </location>
</feature>
<organism evidence="8 9">
    <name type="scientific">Ascobolus immersus RN42</name>
    <dbReference type="NCBI Taxonomy" id="1160509"/>
    <lineage>
        <taxon>Eukaryota</taxon>
        <taxon>Fungi</taxon>
        <taxon>Dikarya</taxon>
        <taxon>Ascomycota</taxon>
        <taxon>Pezizomycotina</taxon>
        <taxon>Pezizomycetes</taxon>
        <taxon>Pezizales</taxon>
        <taxon>Ascobolaceae</taxon>
        <taxon>Ascobolus</taxon>
    </lineage>
</organism>
<dbReference type="OrthoDB" id="1112565at2759"/>
<dbReference type="PROSITE" id="PS50023">
    <property type="entry name" value="LIM_DOMAIN_2"/>
    <property type="match status" value="1"/>
</dbReference>
<keyword evidence="9" id="KW-1185">Reference proteome</keyword>
<dbReference type="Gene3D" id="2.10.110.10">
    <property type="entry name" value="Cysteine Rich Protein"/>
    <property type="match status" value="2"/>
</dbReference>
<keyword evidence="3 5" id="KW-0862">Zinc</keyword>
<dbReference type="SUPFAM" id="SSF57716">
    <property type="entry name" value="Glucocorticoid receptor-like (DNA-binding domain)"/>
    <property type="match status" value="1"/>
</dbReference>
<gene>
    <name evidence="8" type="ORF">BJ508DRAFT_322748</name>
</gene>
<dbReference type="GO" id="GO:0003712">
    <property type="term" value="F:transcription coregulator activity"/>
    <property type="evidence" value="ECO:0007669"/>
    <property type="project" value="TreeGrafter"/>
</dbReference>
<feature type="region of interest" description="Disordered" evidence="6">
    <location>
        <begin position="567"/>
        <end position="619"/>
    </location>
</feature>
<evidence type="ECO:0000313" key="8">
    <source>
        <dbReference type="EMBL" id="RPA85304.1"/>
    </source>
</evidence>
<reference evidence="8 9" key="1">
    <citation type="journal article" date="2018" name="Nat. Ecol. Evol.">
        <title>Pezizomycetes genomes reveal the molecular basis of ectomycorrhizal truffle lifestyle.</title>
        <authorList>
            <person name="Murat C."/>
            <person name="Payen T."/>
            <person name="Noel B."/>
            <person name="Kuo A."/>
            <person name="Morin E."/>
            <person name="Chen J."/>
            <person name="Kohler A."/>
            <person name="Krizsan K."/>
            <person name="Balestrini R."/>
            <person name="Da Silva C."/>
            <person name="Montanini B."/>
            <person name="Hainaut M."/>
            <person name="Levati E."/>
            <person name="Barry K.W."/>
            <person name="Belfiori B."/>
            <person name="Cichocki N."/>
            <person name="Clum A."/>
            <person name="Dockter R.B."/>
            <person name="Fauchery L."/>
            <person name="Guy J."/>
            <person name="Iotti M."/>
            <person name="Le Tacon F."/>
            <person name="Lindquist E.A."/>
            <person name="Lipzen A."/>
            <person name="Malagnac F."/>
            <person name="Mello A."/>
            <person name="Molinier V."/>
            <person name="Miyauchi S."/>
            <person name="Poulain J."/>
            <person name="Riccioni C."/>
            <person name="Rubini A."/>
            <person name="Sitrit Y."/>
            <person name="Splivallo R."/>
            <person name="Traeger S."/>
            <person name="Wang M."/>
            <person name="Zifcakova L."/>
            <person name="Wipf D."/>
            <person name="Zambonelli A."/>
            <person name="Paolocci F."/>
            <person name="Nowrousian M."/>
            <person name="Ottonello S."/>
            <person name="Baldrian P."/>
            <person name="Spatafora J.W."/>
            <person name="Henrissat B."/>
            <person name="Nagy L.G."/>
            <person name="Aury J.M."/>
            <person name="Wincker P."/>
            <person name="Grigoriev I.V."/>
            <person name="Bonfante P."/>
            <person name="Martin F.M."/>
        </authorList>
    </citation>
    <scope>NUCLEOTIDE SEQUENCE [LARGE SCALE GENOMIC DNA]</scope>
    <source>
        <strain evidence="8 9">RN42</strain>
    </source>
</reference>
<feature type="compositionally biased region" description="Polar residues" evidence="6">
    <location>
        <begin position="48"/>
        <end position="59"/>
    </location>
</feature>
<dbReference type="GO" id="GO:0030695">
    <property type="term" value="F:GTPase regulator activity"/>
    <property type="evidence" value="ECO:0007669"/>
    <property type="project" value="UniProtKB-ARBA"/>
</dbReference>
<feature type="compositionally biased region" description="Low complexity" evidence="6">
    <location>
        <begin position="797"/>
        <end position="811"/>
    </location>
</feature>
<feature type="compositionally biased region" description="Pro residues" evidence="6">
    <location>
        <begin position="573"/>
        <end position="582"/>
    </location>
</feature>
<name>A0A3N4IUM9_ASCIM</name>
<keyword evidence="1 5" id="KW-0479">Metal-binding</keyword>
<dbReference type="EMBL" id="ML119654">
    <property type="protein sequence ID" value="RPA85304.1"/>
    <property type="molecule type" value="Genomic_DNA"/>
</dbReference>
<evidence type="ECO:0000256" key="4">
    <source>
        <dbReference type="ARBA" id="ARBA00023038"/>
    </source>
</evidence>
<dbReference type="AlphaFoldDB" id="A0A3N4IUM9"/>
<dbReference type="CDD" id="cd09397">
    <property type="entry name" value="LIM1_UF1"/>
    <property type="match status" value="1"/>
</dbReference>
<feature type="compositionally biased region" description="Basic residues" evidence="6">
    <location>
        <begin position="255"/>
        <end position="270"/>
    </location>
</feature>
<dbReference type="STRING" id="1160509.A0A3N4IUM9"/>
<evidence type="ECO:0000313" key="9">
    <source>
        <dbReference type="Proteomes" id="UP000275078"/>
    </source>
</evidence>
<feature type="region of interest" description="Disordered" evidence="6">
    <location>
        <begin position="148"/>
        <end position="167"/>
    </location>
</feature>
<dbReference type="SMART" id="SM00132">
    <property type="entry name" value="LIM"/>
    <property type="match status" value="2"/>
</dbReference>
<dbReference type="PROSITE" id="PS00478">
    <property type="entry name" value="LIM_DOMAIN_1"/>
    <property type="match status" value="1"/>
</dbReference>
<dbReference type="GO" id="GO:0046872">
    <property type="term" value="F:metal ion binding"/>
    <property type="evidence" value="ECO:0007669"/>
    <property type="project" value="UniProtKB-KW"/>
</dbReference>
<dbReference type="CDD" id="cd08368">
    <property type="entry name" value="LIM"/>
    <property type="match status" value="1"/>
</dbReference>
<accession>A0A3N4IUM9</accession>
<evidence type="ECO:0000256" key="1">
    <source>
        <dbReference type="ARBA" id="ARBA00022723"/>
    </source>
</evidence>
<feature type="compositionally biased region" description="Gly residues" evidence="6">
    <location>
        <begin position="764"/>
        <end position="796"/>
    </location>
</feature>
<keyword evidence="2" id="KW-0677">Repeat</keyword>
<feature type="region of interest" description="Disordered" evidence="6">
    <location>
        <begin position="201"/>
        <end position="550"/>
    </location>
</feature>
<dbReference type="InterPro" id="IPR001781">
    <property type="entry name" value="Znf_LIM"/>
</dbReference>
<dbReference type="PANTHER" id="PTHR24205:SF16">
    <property type="entry name" value="GH01042P-RELATED"/>
    <property type="match status" value="1"/>
</dbReference>
<dbReference type="PANTHER" id="PTHR24205">
    <property type="entry name" value="FOUR AND A HALF LIM DOMAINS PROTEIN"/>
    <property type="match status" value="1"/>
</dbReference>
<evidence type="ECO:0000259" key="7">
    <source>
        <dbReference type="PROSITE" id="PS50023"/>
    </source>
</evidence>